<accession>A0AAE6NT46</accession>
<feature type="compositionally biased region" description="Basic and acidic residues" evidence="1">
    <location>
        <begin position="90"/>
        <end position="111"/>
    </location>
</feature>
<feature type="compositionally biased region" description="Basic and acidic residues" evidence="1">
    <location>
        <begin position="70"/>
        <end position="82"/>
    </location>
</feature>
<proteinExistence type="predicted"/>
<feature type="compositionally biased region" description="Basic and acidic residues" evidence="1">
    <location>
        <begin position="39"/>
        <end position="58"/>
    </location>
</feature>
<organism evidence="2 3">
    <name type="scientific">Jeremy Point nyavirus</name>
    <dbReference type="NCBI Taxonomy" id="2652327"/>
    <lineage>
        <taxon>Viruses</taxon>
        <taxon>Riboviria</taxon>
        <taxon>Orthornavirae</taxon>
        <taxon>Negarnaviricota</taxon>
        <taxon>Haploviricotina</taxon>
        <taxon>Monjiviricetes</taxon>
        <taxon>Mononegavirales</taxon>
        <taxon>Nyamiviridae</taxon>
        <taxon>Nyavirus</taxon>
        <taxon>Nyavirus somateriae</taxon>
    </lineage>
</organism>
<evidence type="ECO:0000256" key="1">
    <source>
        <dbReference type="SAM" id="MobiDB-lite"/>
    </source>
</evidence>
<dbReference type="KEGG" id="vg:80538409"/>
<gene>
    <name evidence="2" type="primary">ORF 3</name>
</gene>
<protein>
    <submittedName>
        <fullName evidence="2">P protein</fullName>
    </submittedName>
</protein>
<dbReference type="EMBL" id="MN045233">
    <property type="protein sequence ID" value="QFG01728.1"/>
    <property type="molecule type" value="Viral_cRNA"/>
</dbReference>
<feature type="region of interest" description="Disordered" evidence="1">
    <location>
        <begin position="287"/>
        <end position="310"/>
    </location>
</feature>
<evidence type="ECO:0000313" key="2">
    <source>
        <dbReference type="EMBL" id="QFG01728.1"/>
    </source>
</evidence>
<reference evidence="2" key="1">
    <citation type="submission" date="2019-06" db="EMBL/GenBank/DDBJ databases">
        <title>A rare and unique case of the capture and subsequent duplication and divergent evolution of a vertebrate ELR+ CXC chemokine in Jeremy Point virus, a novel nyavirus.</title>
        <authorList>
            <person name="Sebastian A.L."/>
            <person name="Feng K.H."/>
            <person name="Grenier J.K."/>
            <person name="Allison A.B."/>
        </authorList>
    </citation>
    <scope>NUCLEOTIDE SEQUENCE</scope>
    <source>
        <strain evidence="2">13-143</strain>
    </source>
</reference>
<sequence length="310" mass="34790">MDGLKQAFNRSVISASRVLQEEASEVREERMGKRKSKDRPKEGPSRSKIPTTEHRDLSSGDQDCIAALCDLRDRRRQEDSKKKSGSGDSKLARQRDEELVAKWKNKARPDPDLPPSRPKTPSIGSDDDLGSSSKRLASAVTVPSGGQELDITDWFSETPSPRPKESRTTYEPINDGDYAPISPEYGTAEWFEDDNWTPKQEGNMRTLEKKVDEVMAKQQEILNGVNNNRKILADLVSLMQSREMERHKLLNDYQELKQELLKMKAPVSAGTRVNQSQIVRLREPIGGTPTISMESQAAGPSDLPKVTLNF</sequence>
<feature type="region of interest" description="Disordered" evidence="1">
    <location>
        <begin position="18"/>
        <end position="178"/>
    </location>
</feature>
<keyword evidence="3" id="KW-1185">Reference proteome</keyword>
<dbReference type="RefSeq" id="YP_010799958.1">
    <property type="nucleotide sequence ID" value="NC_076714.1"/>
</dbReference>
<name>A0AAE6NT46_9MONO</name>
<dbReference type="GeneID" id="80538409"/>
<evidence type="ECO:0000313" key="3">
    <source>
        <dbReference type="Proteomes" id="UP000830635"/>
    </source>
</evidence>
<dbReference type="Proteomes" id="UP000830635">
    <property type="component" value="Segment"/>
</dbReference>